<evidence type="ECO:0000313" key="1">
    <source>
        <dbReference type="EMBL" id="PNS99686.1"/>
    </source>
</evidence>
<organism evidence="1 2">
    <name type="scientific">Populus trichocarpa</name>
    <name type="common">Western balsam poplar</name>
    <name type="synonym">Populus balsamifera subsp. trichocarpa</name>
    <dbReference type="NCBI Taxonomy" id="3694"/>
    <lineage>
        <taxon>Eukaryota</taxon>
        <taxon>Viridiplantae</taxon>
        <taxon>Streptophyta</taxon>
        <taxon>Embryophyta</taxon>
        <taxon>Tracheophyta</taxon>
        <taxon>Spermatophyta</taxon>
        <taxon>Magnoliopsida</taxon>
        <taxon>eudicotyledons</taxon>
        <taxon>Gunneridae</taxon>
        <taxon>Pentapetalae</taxon>
        <taxon>rosids</taxon>
        <taxon>fabids</taxon>
        <taxon>Malpighiales</taxon>
        <taxon>Salicaceae</taxon>
        <taxon>Saliceae</taxon>
        <taxon>Populus</taxon>
    </lineage>
</organism>
<gene>
    <name evidence="1" type="ORF">POPTR_015G005300</name>
</gene>
<keyword evidence="2" id="KW-1185">Reference proteome</keyword>
<dbReference type="AlphaFoldDB" id="A0A2K1XFZ1"/>
<dbReference type="InParanoid" id="A0A2K1XFZ1"/>
<evidence type="ECO:0000313" key="2">
    <source>
        <dbReference type="Proteomes" id="UP000006729"/>
    </source>
</evidence>
<name>A0A2K1XFZ1_POPTR</name>
<proteinExistence type="predicted"/>
<dbReference type="EMBL" id="CM009304">
    <property type="protein sequence ID" value="PNS99686.1"/>
    <property type="molecule type" value="Genomic_DNA"/>
</dbReference>
<sequence>MPGYPSDFKYLTESSVKEIPTKPLCPFCGILLQRSQPDFLLSASPAQAFIHLYIYVAVHGEGFFLYHSRRAES</sequence>
<reference evidence="1 2" key="1">
    <citation type="journal article" date="2006" name="Science">
        <title>The genome of black cottonwood, Populus trichocarpa (Torr. &amp; Gray).</title>
        <authorList>
            <person name="Tuskan G.A."/>
            <person name="Difazio S."/>
            <person name="Jansson S."/>
            <person name="Bohlmann J."/>
            <person name="Grigoriev I."/>
            <person name="Hellsten U."/>
            <person name="Putnam N."/>
            <person name="Ralph S."/>
            <person name="Rombauts S."/>
            <person name="Salamov A."/>
            <person name="Schein J."/>
            <person name="Sterck L."/>
            <person name="Aerts A."/>
            <person name="Bhalerao R.R."/>
            <person name="Bhalerao R.P."/>
            <person name="Blaudez D."/>
            <person name="Boerjan W."/>
            <person name="Brun A."/>
            <person name="Brunner A."/>
            <person name="Busov V."/>
            <person name="Campbell M."/>
            <person name="Carlson J."/>
            <person name="Chalot M."/>
            <person name="Chapman J."/>
            <person name="Chen G.L."/>
            <person name="Cooper D."/>
            <person name="Coutinho P.M."/>
            <person name="Couturier J."/>
            <person name="Covert S."/>
            <person name="Cronk Q."/>
            <person name="Cunningham R."/>
            <person name="Davis J."/>
            <person name="Degroeve S."/>
            <person name="Dejardin A."/>
            <person name="Depamphilis C."/>
            <person name="Detter J."/>
            <person name="Dirks B."/>
            <person name="Dubchak I."/>
            <person name="Duplessis S."/>
            <person name="Ehlting J."/>
            <person name="Ellis B."/>
            <person name="Gendler K."/>
            <person name="Goodstein D."/>
            <person name="Gribskov M."/>
            <person name="Grimwood J."/>
            <person name="Groover A."/>
            <person name="Gunter L."/>
            <person name="Hamberger B."/>
            <person name="Heinze B."/>
            <person name="Helariutta Y."/>
            <person name="Henrissat B."/>
            <person name="Holligan D."/>
            <person name="Holt R."/>
            <person name="Huang W."/>
            <person name="Islam-Faridi N."/>
            <person name="Jones S."/>
            <person name="Jones-Rhoades M."/>
            <person name="Jorgensen R."/>
            <person name="Joshi C."/>
            <person name="Kangasjarvi J."/>
            <person name="Karlsson J."/>
            <person name="Kelleher C."/>
            <person name="Kirkpatrick R."/>
            <person name="Kirst M."/>
            <person name="Kohler A."/>
            <person name="Kalluri U."/>
            <person name="Larimer F."/>
            <person name="Leebens-Mack J."/>
            <person name="Leple J.C."/>
            <person name="Locascio P."/>
            <person name="Lou Y."/>
            <person name="Lucas S."/>
            <person name="Martin F."/>
            <person name="Montanini B."/>
            <person name="Napoli C."/>
            <person name="Nelson D.R."/>
            <person name="Nelson C."/>
            <person name="Nieminen K."/>
            <person name="Nilsson O."/>
            <person name="Pereda V."/>
            <person name="Peter G."/>
            <person name="Philippe R."/>
            <person name="Pilate G."/>
            <person name="Poliakov A."/>
            <person name="Razumovskaya J."/>
            <person name="Richardson P."/>
            <person name="Rinaldi C."/>
            <person name="Ritland K."/>
            <person name="Rouze P."/>
            <person name="Ryaboy D."/>
            <person name="Schmutz J."/>
            <person name="Schrader J."/>
            <person name="Segerman B."/>
            <person name="Shin H."/>
            <person name="Siddiqui A."/>
            <person name="Sterky F."/>
            <person name="Terry A."/>
            <person name="Tsai C.J."/>
            <person name="Uberbacher E."/>
            <person name="Unneberg P."/>
            <person name="Vahala J."/>
            <person name="Wall K."/>
            <person name="Wessler S."/>
            <person name="Yang G."/>
            <person name="Yin T."/>
            <person name="Douglas C."/>
            <person name="Marra M."/>
            <person name="Sandberg G."/>
            <person name="Van de Peer Y."/>
            <person name="Rokhsar D."/>
        </authorList>
    </citation>
    <scope>NUCLEOTIDE SEQUENCE [LARGE SCALE GENOMIC DNA]</scope>
    <source>
        <strain evidence="2">cv. Nisqually</strain>
    </source>
</reference>
<dbReference type="Proteomes" id="UP000006729">
    <property type="component" value="Chromosome 15"/>
</dbReference>
<accession>A0A2K1XFZ1</accession>
<protein>
    <submittedName>
        <fullName evidence="1">Uncharacterized protein</fullName>
    </submittedName>
</protein>